<evidence type="ECO:0000313" key="2">
    <source>
        <dbReference type="Proteomes" id="UP001163321"/>
    </source>
</evidence>
<proteinExistence type="predicted"/>
<dbReference type="EMBL" id="CM047582">
    <property type="protein sequence ID" value="KAI9916028.1"/>
    <property type="molecule type" value="Genomic_DNA"/>
</dbReference>
<keyword evidence="2" id="KW-1185">Reference proteome</keyword>
<sequence>MDTMPLALTPPSRGFCSTSAFSALLSPARPRLIGGLRGVSMRFGRVNWLTFAVDEAASVLNGDPKGR</sequence>
<name>A0ACC0WB36_9STRA</name>
<dbReference type="Proteomes" id="UP001163321">
    <property type="component" value="Chromosome 3"/>
</dbReference>
<organism evidence="1 2">
    <name type="scientific">Peronosclerospora sorghi</name>
    <dbReference type="NCBI Taxonomy" id="230839"/>
    <lineage>
        <taxon>Eukaryota</taxon>
        <taxon>Sar</taxon>
        <taxon>Stramenopiles</taxon>
        <taxon>Oomycota</taxon>
        <taxon>Peronosporomycetes</taxon>
        <taxon>Peronosporales</taxon>
        <taxon>Peronosporaceae</taxon>
        <taxon>Peronosclerospora</taxon>
    </lineage>
</organism>
<comment type="caution">
    <text evidence="1">The sequence shown here is derived from an EMBL/GenBank/DDBJ whole genome shotgun (WGS) entry which is preliminary data.</text>
</comment>
<evidence type="ECO:0000313" key="1">
    <source>
        <dbReference type="EMBL" id="KAI9916028.1"/>
    </source>
</evidence>
<reference evidence="1 2" key="1">
    <citation type="journal article" date="2022" name="bioRxiv">
        <title>The genome of the oomycete Peronosclerospora sorghi, a cosmopolitan pathogen of maize and sorghum, is inflated with dispersed pseudogenes.</title>
        <authorList>
            <person name="Fletcher K."/>
            <person name="Martin F."/>
            <person name="Isakeit T."/>
            <person name="Cavanaugh K."/>
            <person name="Magill C."/>
            <person name="Michelmore R."/>
        </authorList>
    </citation>
    <scope>NUCLEOTIDE SEQUENCE [LARGE SCALE GENOMIC DNA]</scope>
    <source>
        <strain evidence="1">P6</strain>
    </source>
</reference>
<accession>A0ACC0WB36</accession>
<protein>
    <submittedName>
        <fullName evidence="1">Uncharacterized protein</fullName>
    </submittedName>
</protein>
<gene>
    <name evidence="1" type="ORF">PsorP6_008389</name>
</gene>